<accession>A0A016UST3</accession>
<evidence type="ECO:0000313" key="2">
    <source>
        <dbReference type="Proteomes" id="UP000024635"/>
    </source>
</evidence>
<comment type="caution">
    <text evidence="1">The sequence shown here is derived from an EMBL/GenBank/DDBJ whole genome shotgun (WGS) entry which is preliminary data.</text>
</comment>
<proteinExistence type="predicted"/>
<sequence length="82" mass="8890">MPEHVSIPPMYRISDISDRAETPLAVVAIPSGMTVPAPSSNGGWVEHATCGYLVIRSQTTRPLSTVRYTLWLLELNAIGSIP</sequence>
<name>A0A016UST3_9BILA</name>
<gene>
    <name evidence="1" type="primary">Acey_s0028.g1762</name>
    <name evidence="1" type="ORF">Y032_0028g1762</name>
</gene>
<protein>
    <submittedName>
        <fullName evidence="1">Uncharacterized protein</fullName>
    </submittedName>
</protein>
<dbReference type="EMBL" id="JARK01001364">
    <property type="protein sequence ID" value="EYC18260.1"/>
    <property type="molecule type" value="Genomic_DNA"/>
</dbReference>
<evidence type="ECO:0000313" key="1">
    <source>
        <dbReference type="EMBL" id="EYC18260.1"/>
    </source>
</evidence>
<organism evidence="1 2">
    <name type="scientific">Ancylostoma ceylanicum</name>
    <dbReference type="NCBI Taxonomy" id="53326"/>
    <lineage>
        <taxon>Eukaryota</taxon>
        <taxon>Metazoa</taxon>
        <taxon>Ecdysozoa</taxon>
        <taxon>Nematoda</taxon>
        <taxon>Chromadorea</taxon>
        <taxon>Rhabditida</taxon>
        <taxon>Rhabditina</taxon>
        <taxon>Rhabditomorpha</taxon>
        <taxon>Strongyloidea</taxon>
        <taxon>Ancylostomatidae</taxon>
        <taxon>Ancylostomatinae</taxon>
        <taxon>Ancylostoma</taxon>
    </lineage>
</organism>
<dbReference type="AlphaFoldDB" id="A0A016UST3"/>
<reference evidence="2" key="1">
    <citation type="journal article" date="2015" name="Nat. Genet.">
        <title>The genome and transcriptome of the zoonotic hookworm Ancylostoma ceylanicum identify infection-specific gene families.</title>
        <authorList>
            <person name="Schwarz E.M."/>
            <person name="Hu Y."/>
            <person name="Antoshechkin I."/>
            <person name="Miller M.M."/>
            <person name="Sternberg P.W."/>
            <person name="Aroian R.V."/>
        </authorList>
    </citation>
    <scope>NUCLEOTIDE SEQUENCE</scope>
    <source>
        <strain evidence="2">HY135</strain>
    </source>
</reference>
<dbReference type="Proteomes" id="UP000024635">
    <property type="component" value="Unassembled WGS sequence"/>
</dbReference>
<keyword evidence="2" id="KW-1185">Reference proteome</keyword>